<dbReference type="InterPro" id="IPR032291">
    <property type="entry name" value="Abn2_C"/>
</dbReference>
<protein>
    <submittedName>
        <fullName evidence="18">S-layer domain-containing protein</fullName>
    </submittedName>
</protein>
<dbReference type="Pfam" id="PF20578">
    <property type="entry name" value="aBig_2"/>
    <property type="match status" value="1"/>
</dbReference>
<dbReference type="PANTHER" id="PTHR43301:SF3">
    <property type="entry name" value="ARABINAN ENDO-1,5-ALPHA-L-ARABINOSIDASE A-RELATED"/>
    <property type="match status" value="1"/>
</dbReference>
<name>N4WFU2_9BACI</name>
<evidence type="ECO:0000259" key="16">
    <source>
        <dbReference type="Pfam" id="PF16369"/>
    </source>
</evidence>
<dbReference type="OrthoDB" id="9801455at2"/>
<comment type="subcellular location">
    <subcellularLocation>
        <location evidence="1">Secreted</location>
        <location evidence="1">Cell wall</location>
        <topology evidence="1">Peptidoglycan-anchor</topology>
    </subcellularLocation>
</comment>
<feature type="domain" description="Atrophied bacterial Ig" evidence="17">
    <location>
        <begin position="570"/>
        <end position="640"/>
    </location>
</feature>
<keyword evidence="8" id="KW-0572">Peptidoglycan-anchor</keyword>
<proteinExistence type="inferred from homology"/>
<dbReference type="PATRIC" id="fig|1308866.3.peg.300"/>
<evidence type="ECO:0000256" key="12">
    <source>
        <dbReference type="SAM" id="MobiDB-lite"/>
    </source>
</evidence>
<feature type="compositionally biased region" description="Acidic residues" evidence="12">
    <location>
        <begin position="1067"/>
        <end position="1079"/>
    </location>
</feature>
<dbReference type="Pfam" id="PF00746">
    <property type="entry name" value="Gram_pos_anchor"/>
    <property type="match status" value="1"/>
</dbReference>
<evidence type="ECO:0000313" key="19">
    <source>
        <dbReference type="Proteomes" id="UP000012283"/>
    </source>
</evidence>
<dbReference type="GO" id="GO:0004553">
    <property type="term" value="F:hydrolase activity, hydrolyzing O-glycosyl compounds"/>
    <property type="evidence" value="ECO:0007669"/>
    <property type="project" value="InterPro"/>
</dbReference>
<dbReference type="InterPro" id="IPR006710">
    <property type="entry name" value="Glyco_hydro_43"/>
</dbReference>
<comment type="similarity">
    <text evidence="3">Belongs to the glycosyl hydrolase 43 family.</text>
</comment>
<evidence type="ECO:0000256" key="8">
    <source>
        <dbReference type="ARBA" id="ARBA00023088"/>
    </source>
</evidence>
<dbReference type="CDD" id="cd18832">
    <property type="entry name" value="GH43_GsAbnA-like"/>
    <property type="match status" value="1"/>
</dbReference>
<feature type="domain" description="Extracellular endo-alpha-(1-&gt;5)-L-arabinanase C-terminal" evidence="16">
    <location>
        <begin position="443"/>
        <end position="546"/>
    </location>
</feature>
<keyword evidence="13" id="KW-0472">Membrane</keyword>
<dbReference type="STRING" id="1308866.J416_01484"/>
<dbReference type="Proteomes" id="UP000012283">
    <property type="component" value="Unassembled WGS sequence"/>
</dbReference>
<dbReference type="InterPro" id="IPR023296">
    <property type="entry name" value="Glyco_hydro_beta-prop_sf"/>
</dbReference>
<keyword evidence="5" id="KW-0964">Secreted</keyword>
<evidence type="ECO:0000259" key="15">
    <source>
        <dbReference type="Pfam" id="PF00746"/>
    </source>
</evidence>
<comment type="pathway">
    <text evidence="2">Glycan metabolism; L-arabinan degradation.</text>
</comment>
<evidence type="ECO:0000256" key="4">
    <source>
        <dbReference type="ARBA" id="ARBA00022512"/>
    </source>
</evidence>
<gene>
    <name evidence="18" type="ORF">J416_01484</name>
</gene>
<dbReference type="InterPro" id="IPR013320">
    <property type="entry name" value="ConA-like_dom_sf"/>
</dbReference>
<dbReference type="Pfam" id="PF13385">
    <property type="entry name" value="Laminin_G_3"/>
    <property type="match status" value="1"/>
</dbReference>
<dbReference type="InterPro" id="IPR019931">
    <property type="entry name" value="LPXTG_anchor"/>
</dbReference>
<keyword evidence="19" id="KW-1185">Reference proteome</keyword>
<feature type="site" description="Important for catalytic activity, responsible for pKa modulation of the active site Glu and correct orientation of both the proton donor and substrate" evidence="11">
    <location>
        <position position="229"/>
    </location>
</feature>
<evidence type="ECO:0000256" key="14">
    <source>
        <dbReference type="SAM" id="SignalP"/>
    </source>
</evidence>
<dbReference type="SUPFAM" id="SSF49899">
    <property type="entry name" value="Concanavalin A-like lectins/glucanases"/>
    <property type="match status" value="1"/>
</dbReference>
<evidence type="ECO:0000256" key="3">
    <source>
        <dbReference type="ARBA" id="ARBA00009865"/>
    </source>
</evidence>
<keyword evidence="13" id="KW-1133">Transmembrane helix</keyword>
<organism evidence="18 19">
    <name type="scientific">Gracilibacillus halophilus YIM-C55.5</name>
    <dbReference type="NCBI Taxonomy" id="1308866"/>
    <lineage>
        <taxon>Bacteria</taxon>
        <taxon>Bacillati</taxon>
        <taxon>Bacillota</taxon>
        <taxon>Bacilli</taxon>
        <taxon>Bacillales</taxon>
        <taxon>Bacillaceae</taxon>
        <taxon>Gracilibacillus</taxon>
    </lineage>
</organism>
<evidence type="ECO:0000256" key="5">
    <source>
        <dbReference type="ARBA" id="ARBA00022525"/>
    </source>
</evidence>
<dbReference type="Gene3D" id="2.60.120.200">
    <property type="match status" value="1"/>
</dbReference>
<evidence type="ECO:0000256" key="10">
    <source>
        <dbReference type="PIRSR" id="PIRSR606710-1"/>
    </source>
</evidence>
<dbReference type="PANTHER" id="PTHR43301">
    <property type="entry name" value="ARABINAN ENDO-1,5-ALPHA-L-ARABINOSIDASE"/>
    <property type="match status" value="1"/>
</dbReference>
<feature type="active site" description="Proton donor" evidence="10">
    <location>
        <position position="295"/>
    </location>
</feature>
<evidence type="ECO:0000256" key="6">
    <source>
        <dbReference type="ARBA" id="ARBA00022729"/>
    </source>
</evidence>
<dbReference type="Pfam" id="PF16369">
    <property type="entry name" value="GH43_C"/>
    <property type="match status" value="1"/>
</dbReference>
<dbReference type="Gene3D" id="2.40.128.10">
    <property type="match status" value="1"/>
</dbReference>
<keyword evidence="6 14" id="KW-0732">Signal</keyword>
<comment type="caution">
    <text evidence="18">The sequence shown here is derived from an EMBL/GenBank/DDBJ whole genome shotgun (WGS) entry which is preliminary data.</text>
</comment>
<dbReference type="InterPro" id="IPR046780">
    <property type="entry name" value="aBig_2"/>
</dbReference>
<feature type="region of interest" description="Disordered" evidence="12">
    <location>
        <begin position="1034"/>
        <end position="1082"/>
    </location>
</feature>
<feature type="compositionally biased region" description="Acidic residues" evidence="12">
    <location>
        <begin position="1045"/>
        <end position="1057"/>
    </location>
</feature>
<dbReference type="Pfam" id="PF04616">
    <property type="entry name" value="Glyco_hydro_43"/>
    <property type="match status" value="1"/>
</dbReference>
<reference evidence="18 19" key="1">
    <citation type="submission" date="2013-03" db="EMBL/GenBank/DDBJ databases">
        <title>Draft genome sequence of Gracibacillus halophilus YIM-C55.5, a moderately halophilic and thermophilic organism from the Xiaochaidamu salt lake.</title>
        <authorList>
            <person name="Sugumar T."/>
            <person name="Polireddy D.R."/>
            <person name="Antony A."/>
            <person name="Madhava Y.R."/>
            <person name="Sivakumar N."/>
        </authorList>
    </citation>
    <scope>NUCLEOTIDE SEQUENCE [LARGE SCALE GENOMIC DNA]</scope>
    <source>
        <strain evidence="18 19">YIM-C55.5</strain>
    </source>
</reference>
<accession>N4WFU2</accession>
<keyword evidence="7" id="KW-0378">Hydrolase</keyword>
<feature type="chain" id="PRO_5004123858" evidence="14">
    <location>
        <begin position="26"/>
        <end position="1116"/>
    </location>
</feature>
<keyword evidence="4" id="KW-0134">Cell wall</keyword>
<evidence type="ECO:0000256" key="9">
    <source>
        <dbReference type="ARBA" id="ARBA00023295"/>
    </source>
</evidence>
<feature type="domain" description="Gram-positive cocci surface proteins LPxTG" evidence="15">
    <location>
        <begin position="1077"/>
        <end position="1112"/>
    </location>
</feature>
<evidence type="ECO:0000256" key="7">
    <source>
        <dbReference type="ARBA" id="ARBA00022801"/>
    </source>
</evidence>
<evidence type="ECO:0000259" key="17">
    <source>
        <dbReference type="Pfam" id="PF20578"/>
    </source>
</evidence>
<evidence type="ECO:0000256" key="11">
    <source>
        <dbReference type="PIRSR" id="PIRSR606710-2"/>
    </source>
</evidence>
<keyword evidence="9" id="KW-0326">Glycosidase</keyword>
<dbReference type="eggNOG" id="COG3507">
    <property type="taxonomic scope" value="Bacteria"/>
</dbReference>
<dbReference type="RefSeq" id="WP_003463328.1">
    <property type="nucleotide sequence ID" value="NZ_APML01000005.1"/>
</dbReference>
<dbReference type="InterPro" id="IPR050727">
    <property type="entry name" value="GH43_arabinanases"/>
</dbReference>
<evidence type="ECO:0000256" key="1">
    <source>
        <dbReference type="ARBA" id="ARBA00004168"/>
    </source>
</evidence>
<evidence type="ECO:0000256" key="13">
    <source>
        <dbReference type="SAM" id="Phobius"/>
    </source>
</evidence>
<sequence>MKRFFQISFVACLIALLLLPSTLLAEEKSDSESIDFDRASVHDPSVIKAKNGKYYVFGSHIAVAESSDLSNWNSIVDREYQTPENNPIYGNLSENLSESFAWAGEDDADSAGGFAVWAPDIFWNKDYVWEDGSTGAYMLYYSVSSTYIRSAMGVAVSKDVEGPYEYVDTMVYSGFTNYETYDDNSDVNKHWENTNLSELIDNGTIDEVNQDWFTEDGNFNNARYTNAIDPNILYDENGDLYMTYGSWSGGTFILQLDKETGTPIYPGEDGETSDGRMIDRYYGTKIAGGYGRSGEGTYAVYDEETDYYYLYITYGGLASDGGYQMRQFRSENIDGPYVDAAGNEAVFPESFDQGVGNFPGNDDHKNIGNKMMGNYLFKRDLGEEGSGIGTGYMAPGHNSYLIDEELNKEFIVTHTRFPEQGEMHEVRVHQTFKNSNDWPVPTPYHYAGEEIEPVTDEEVQGHYKYINHGKEITSDLTESTWITLNEDQTISGAVTGTWERYDDYRAKLTIDGETYDGVFIRQYNPTTEKWVMTLSGMSNEGVVVWGSHVEEKPDQEIVSSIKEELASTIPEQVVSDLTLQTLATQGAKIDWKSTHPDVISSEGEVNRPPSSSEDVQVELTATIQLGDATENLTIPVTVPQEKEGGLIADYDFNDGFTDQSGHQEDATITGNRINNTGGEVTFGEGIVGQAAKFNGESGLRLPNGLIADDKYSISLWMKPEEITEFTTTFFGARTENNWISLVPNGEGVTKVWSHNGSDWYDATSDGIIPEAEWTHVAFTANEGEAKVYINGEEKFSDQNFPHIFTTTDAQFALGVNYWDTPFKGLMDELKVYQNQVLSADEVNDYYQRVINSDNEEDDSSDNEENEETEDHVIESIGDLEKHDQAYQAVMTANQVEIKKSVIDQLNESDSIALTFENVQATIPVSNVQGKGDITFTVDEVADVKVDHADAISTLYDFSLQSNGEQLDFNDPITLSIPINGDRVTNQENVKVFYIDENGVKQEEITPERIDLSTGEVVANVEHFSMYGVYEVASEQTGDGSGNDEGSTEDGTNDEGSSDGDSNNDSTSTEEEEAETEGETLPDTATNQYRWLLFGLLLTIAGGAILYFARRKQQMNQ</sequence>
<dbReference type="Gene3D" id="2.115.10.20">
    <property type="entry name" value="Glycosyl hydrolase domain, family 43"/>
    <property type="match status" value="1"/>
</dbReference>
<dbReference type="AlphaFoldDB" id="N4WFU2"/>
<evidence type="ECO:0000313" key="18">
    <source>
        <dbReference type="EMBL" id="ENH98129.1"/>
    </source>
</evidence>
<feature type="active site" description="Proton acceptor" evidence="10">
    <location>
        <position position="43"/>
    </location>
</feature>
<keyword evidence="13" id="KW-0812">Transmembrane</keyword>
<dbReference type="EMBL" id="APML01000005">
    <property type="protein sequence ID" value="ENH98129.1"/>
    <property type="molecule type" value="Genomic_DNA"/>
</dbReference>
<dbReference type="GO" id="GO:0005975">
    <property type="term" value="P:carbohydrate metabolic process"/>
    <property type="evidence" value="ECO:0007669"/>
    <property type="project" value="InterPro"/>
</dbReference>
<dbReference type="SUPFAM" id="SSF75005">
    <property type="entry name" value="Arabinanase/levansucrase/invertase"/>
    <property type="match status" value="1"/>
</dbReference>
<feature type="signal peptide" evidence="14">
    <location>
        <begin position="1"/>
        <end position="25"/>
    </location>
</feature>
<evidence type="ECO:0000256" key="2">
    <source>
        <dbReference type="ARBA" id="ARBA00004834"/>
    </source>
</evidence>
<feature type="transmembrane region" description="Helical" evidence="13">
    <location>
        <begin position="1088"/>
        <end position="1108"/>
    </location>
</feature>